<feature type="domain" description="Fe/B12 periplasmic-binding" evidence="7">
    <location>
        <begin position="64"/>
        <end position="330"/>
    </location>
</feature>
<dbReference type="RefSeq" id="WP_010470099.1">
    <property type="nucleotide sequence ID" value="NZ_CP095474.1"/>
</dbReference>
<dbReference type="Gene3D" id="3.40.50.1980">
    <property type="entry name" value="Nitrogenase molybdenum iron protein domain"/>
    <property type="match status" value="2"/>
</dbReference>
<protein>
    <submittedName>
        <fullName evidence="8">Iron-siderophore ABC transporter substrate-binding protein</fullName>
    </submittedName>
</protein>
<reference evidence="8" key="1">
    <citation type="submission" date="2022-04" db="EMBL/GenBank/DDBJ databases">
        <title>Systematic whole-genome sequencing reveals an unexpected diversity among actinomycetoma pathogens and provides insights into their antibacterial susceptibilities.</title>
        <authorList>
            <person name="Watson A.K."/>
            <person name="Kepplinger B."/>
            <person name="Bakhiet S.M."/>
            <person name="Mhmoud N.A."/>
            <person name="Chapman J."/>
            <person name="Allenby N."/>
            <person name="Mickiewicz K."/>
            <person name="Goodfellow M."/>
            <person name="Fahal A.H."/>
            <person name="Errington J."/>
        </authorList>
    </citation>
    <scope>NUCLEOTIDE SEQUENCE</scope>
    <source>
        <strain evidence="8">SD 504</strain>
    </source>
</reference>
<dbReference type="PANTHER" id="PTHR30532">
    <property type="entry name" value="IRON III DICITRATE-BINDING PERIPLASMIC PROTEIN"/>
    <property type="match status" value="1"/>
</dbReference>
<dbReference type="InterPro" id="IPR002491">
    <property type="entry name" value="ABC_transptr_periplasmic_BD"/>
</dbReference>
<dbReference type="PRINTS" id="PR01715">
    <property type="entry name" value="FERRIBNDNGPP"/>
</dbReference>
<dbReference type="SUPFAM" id="SSF53807">
    <property type="entry name" value="Helical backbone' metal receptor"/>
    <property type="match status" value="1"/>
</dbReference>
<dbReference type="EMBL" id="CP095474">
    <property type="protein sequence ID" value="URN17461.1"/>
    <property type="molecule type" value="Genomic_DNA"/>
</dbReference>
<dbReference type="InterPro" id="IPR051313">
    <property type="entry name" value="Bact_iron-sidero_bind"/>
</dbReference>
<accession>A0ABY4TIJ7</accession>
<evidence type="ECO:0000256" key="5">
    <source>
        <dbReference type="SAM" id="MobiDB-lite"/>
    </source>
</evidence>
<dbReference type="PROSITE" id="PS51257">
    <property type="entry name" value="PROKAR_LIPOPROTEIN"/>
    <property type="match status" value="1"/>
</dbReference>
<name>A0ABY4TIJ7_9ACTN</name>
<keyword evidence="3" id="KW-0813">Transport</keyword>
<evidence type="ECO:0000256" key="2">
    <source>
        <dbReference type="ARBA" id="ARBA00008814"/>
    </source>
</evidence>
<feature type="region of interest" description="Disordered" evidence="5">
    <location>
        <begin position="29"/>
        <end position="54"/>
    </location>
</feature>
<proteinExistence type="inferred from homology"/>
<dbReference type="Proteomes" id="UP001056383">
    <property type="component" value="Chromosome"/>
</dbReference>
<feature type="chain" id="PRO_5046171885" evidence="6">
    <location>
        <begin position="25"/>
        <end position="330"/>
    </location>
</feature>
<evidence type="ECO:0000313" key="9">
    <source>
        <dbReference type="Proteomes" id="UP001056383"/>
    </source>
</evidence>
<comment type="similarity">
    <text evidence="2">Belongs to the bacterial solute-binding protein 8 family.</text>
</comment>
<evidence type="ECO:0000313" key="8">
    <source>
        <dbReference type="EMBL" id="URN17461.1"/>
    </source>
</evidence>
<sequence>MRTAPRARTALVALLAAAALAATAAGCGSASKEAAGTPPAEEGGNRITVPHLKGPTTLERPARRVVALEWTYAEDLLALGVSPVGVADVKGYDRWVTGGPRFGPGVRDVGTRQAPSLEAVKALKPDLIITSRVRSEANHGQLAAIAPTLVFDPYAADGEYGEMRATLKAVGTAVGRSREADAALKDLDAKIGAARRKLAAAGRSGAEVTVARGYTTDGAAVVEVLTDSTLPGGLLPRLGLRNAWKGRANAYGMSKVDIEGLRPVEKSTLVYVAAEDDDVFATALPENSLWRDLDFVRGGRVHALDPGTWFFGGPFSTGQVADEITRALTS</sequence>
<dbReference type="PANTHER" id="PTHR30532:SF1">
    <property type="entry name" value="IRON(3+)-HYDROXAMATE-BINDING PROTEIN FHUD"/>
    <property type="match status" value="1"/>
</dbReference>
<evidence type="ECO:0000256" key="6">
    <source>
        <dbReference type="SAM" id="SignalP"/>
    </source>
</evidence>
<feature type="signal peptide" evidence="6">
    <location>
        <begin position="1"/>
        <end position="24"/>
    </location>
</feature>
<gene>
    <name evidence="8" type="ORF">MW084_17705</name>
</gene>
<evidence type="ECO:0000256" key="4">
    <source>
        <dbReference type="ARBA" id="ARBA00022729"/>
    </source>
</evidence>
<evidence type="ECO:0000259" key="7">
    <source>
        <dbReference type="PROSITE" id="PS50983"/>
    </source>
</evidence>
<dbReference type="CDD" id="cd01146">
    <property type="entry name" value="FhuD"/>
    <property type="match status" value="1"/>
</dbReference>
<keyword evidence="4 6" id="KW-0732">Signal</keyword>
<dbReference type="Pfam" id="PF01497">
    <property type="entry name" value="Peripla_BP_2"/>
    <property type="match status" value="1"/>
</dbReference>
<evidence type="ECO:0000256" key="1">
    <source>
        <dbReference type="ARBA" id="ARBA00004196"/>
    </source>
</evidence>
<comment type="subcellular location">
    <subcellularLocation>
        <location evidence="1">Cell envelope</location>
    </subcellularLocation>
</comment>
<organism evidence="8 9">
    <name type="scientific">Streptomyces sudanensis</name>
    <dbReference type="NCBI Taxonomy" id="436397"/>
    <lineage>
        <taxon>Bacteria</taxon>
        <taxon>Bacillati</taxon>
        <taxon>Actinomycetota</taxon>
        <taxon>Actinomycetes</taxon>
        <taxon>Kitasatosporales</taxon>
        <taxon>Streptomycetaceae</taxon>
        <taxon>Streptomyces</taxon>
    </lineage>
</organism>
<evidence type="ECO:0000256" key="3">
    <source>
        <dbReference type="ARBA" id="ARBA00022448"/>
    </source>
</evidence>
<keyword evidence="9" id="KW-1185">Reference proteome</keyword>
<dbReference type="PROSITE" id="PS50983">
    <property type="entry name" value="FE_B12_PBP"/>
    <property type="match status" value="1"/>
</dbReference>